<accession>A0A8S5QU86</accession>
<dbReference type="EMBL" id="BK015734">
    <property type="protein sequence ID" value="DAE22522.1"/>
    <property type="molecule type" value="Genomic_DNA"/>
</dbReference>
<feature type="region of interest" description="Disordered" evidence="1">
    <location>
        <begin position="1"/>
        <end position="23"/>
    </location>
</feature>
<organism evidence="2">
    <name type="scientific">Siphoviridae sp. ctUWs1</name>
    <dbReference type="NCBI Taxonomy" id="2826352"/>
    <lineage>
        <taxon>Viruses</taxon>
        <taxon>Duplodnaviria</taxon>
        <taxon>Heunggongvirae</taxon>
        <taxon>Uroviricota</taxon>
        <taxon>Caudoviricetes</taxon>
    </lineage>
</organism>
<evidence type="ECO:0000313" key="2">
    <source>
        <dbReference type="EMBL" id="DAE22522.1"/>
    </source>
</evidence>
<evidence type="ECO:0000256" key="1">
    <source>
        <dbReference type="SAM" id="MobiDB-lite"/>
    </source>
</evidence>
<protein>
    <submittedName>
        <fullName evidence="2">Uncharacterized protein</fullName>
    </submittedName>
</protein>
<reference evidence="2" key="1">
    <citation type="journal article" date="2021" name="Proc. Natl. Acad. Sci. U.S.A.">
        <title>A Catalog of Tens of Thousands of Viruses from Human Metagenomes Reveals Hidden Associations with Chronic Diseases.</title>
        <authorList>
            <person name="Tisza M.J."/>
            <person name="Buck C.B."/>
        </authorList>
    </citation>
    <scope>NUCLEOTIDE SEQUENCE</scope>
    <source>
        <strain evidence="2">CtUWs1</strain>
    </source>
</reference>
<proteinExistence type="predicted"/>
<sequence>MVAAGVRLPRRARPRLPPSQRKSAMNLYATRNEAINHEIRDALAPGLEDLDGPVDDYFDIDAIADETITMFITEGGMVTYCLSADICPDLFWEVVQKHAR</sequence>
<name>A0A8S5QU86_9CAUD</name>